<evidence type="ECO:0000259" key="7">
    <source>
        <dbReference type="PROSITE" id="PS51077"/>
    </source>
</evidence>
<accession>A0A5N0V2K8</accession>
<dbReference type="Pfam" id="PF01614">
    <property type="entry name" value="IclR_C"/>
    <property type="match status" value="1"/>
</dbReference>
<evidence type="ECO:0000256" key="2">
    <source>
        <dbReference type="ARBA" id="ARBA00023015"/>
    </source>
</evidence>
<dbReference type="InterPro" id="IPR036390">
    <property type="entry name" value="WH_DNA-bd_sf"/>
</dbReference>
<dbReference type="Gene3D" id="1.10.10.10">
    <property type="entry name" value="Winged helix-like DNA-binding domain superfamily/Winged helix DNA-binding domain"/>
    <property type="match status" value="1"/>
</dbReference>
<keyword evidence="2" id="KW-0805">Transcription regulation</keyword>
<dbReference type="GO" id="GO:0003677">
    <property type="term" value="F:DNA binding"/>
    <property type="evidence" value="ECO:0007669"/>
    <property type="project" value="UniProtKB-KW"/>
</dbReference>
<comment type="caution">
    <text evidence="9">The sequence shown here is derived from an EMBL/GenBank/DDBJ whole genome shotgun (WGS) entry which is preliminary data.</text>
</comment>
<dbReference type="InterPro" id="IPR029016">
    <property type="entry name" value="GAF-like_dom_sf"/>
</dbReference>
<feature type="domain" description="IclR-ED" evidence="8">
    <location>
        <begin position="75"/>
        <end position="257"/>
    </location>
</feature>
<dbReference type="PROSITE" id="PS51077">
    <property type="entry name" value="HTH_ICLR"/>
    <property type="match status" value="1"/>
</dbReference>
<evidence type="ECO:0000256" key="3">
    <source>
        <dbReference type="ARBA" id="ARBA00023125"/>
    </source>
</evidence>
<gene>
    <name evidence="9" type="ORF">FPZ12_024755</name>
</gene>
<proteinExistence type="predicted"/>
<dbReference type="SUPFAM" id="SSF55781">
    <property type="entry name" value="GAF domain-like"/>
    <property type="match status" value="1"/>
</dbReference>
<dbReference type="SMART" id="SM00346">
    <property type="entry name" value="HTH_ICLR"/>
    <property type="match status" value="1"/>
</dbReference>
<keyword evidence="3" id="KW-0238">DNA-binding</keyword>
<evidence type="ECO:0000256" key="1">
    <source>
        <dbReference type="ARBA" id="ARBA00022798"/>
    </source>
</evidence>
<dbReference type="Gene3D" id="3.30.450.40">
    <property type="match status" value="1"/>
</dbReference>
<dbReference type="PANTHER" id="PTHR30136">
    <property type="entry name" value="HELIX-TURN-HELIX TRANSCRIPTIONAL REGULATOR, ICLR FAMILY"/>
    <property type="match status" value="1"/>
</dbReference>
<dbReference type="PROSITE" id="PS51078">
    <property type="entry name" value="ICLR_ED"/>
    <property type="match status" value="1"/>
</dbReference>
<dbReference type="GO" id="GO:0003700">
    <property type="term" value="F:DNA-binding transcription factor activity"/>
    <property type="evidence" value="ECO:0007669"/>
    <property type="project" value="TreeGrafter"/>
</dbReference>
<dbReference type="Proteomes" id="UP000319769">
    <property type="component" value="Unassembled WGS sequence"/>
</dbReference>
<feature type="domain" description="HTH iclR-type" evidence="7">
    <location>
        <begin position="13"/>
        <end position="74"/>
    </location>
</feature>
<evidence type="ECO:0000313" key="10">
    <source>
        <dbReference type="Proteomes" id="UP000319769"/>
    </source>
</evidence>
<dbReference type="InterPro" id="IPR036388">
    <property type="entry name" value="WH-like_DNA-bd_sf"/>
</dbReference>
<dbReference type="AlphaFoldDB" id="A0A5N0V2K8"/>
<dbReference type="GO" id="GO:0006071">
    <property type="term" value="P:glycerol metabolic process"/>
    <property type="evidence" value="ECO:0007669"/>
    <property type="project" value="UniProtKB-KW"/>
</dbReference>
<dbReference type="GO" id="GO:0045892">
    <property type="term" value="P:negative regulation of DNA-templated transcription"/>
    <property type="evidence" value="ECO:0007669"/>
    <property type="project" value="TreeGrafter"/>
</dbReference>
<evidence type="ECO:0000256" key="4">
    <source>
        <dbReference type="ARBA" id="ARBA00023163"/>
    </source>
</evidence>
<name>A0A5N0V2K8_9PSEU</name>
<evidence type="ECO:0000259" key="8">
    <source>
        <dbReference type="PROSITE" id="PS51078"/>
    </source>
</evidence>
<organism evidence="9 10">
    <name type="scientific">Amycolatopsis acidicola</name>
    <dbReference type="NCBI Taxonomy" id="2596893"/>
    <lineage>
        <taxon>Bacteria</taxon>
        <taxon>Bacillati</taxon>
        <taxon>Actinomycetota</taxon>
        <taxon>Actinomycetes</taxon>
        <taxon>Pseudonocardiales</taxon>
        <taxon>Pseudonocardiaceae</taxon>
        <taxon>Amycolatopsis</taxon>
    </lineage>
</organism>
<protein>
    <recommendedName>
        <fullName evidence="6">Glycerol operon regulatory protein</fullName>
    </recommendedName>
</protein>
<dbReference type="InterPro" id="IPR050707">
    <property type="entry name" value="HTH_MetabolicPath_Reg"/>
</dbReference>
<comment type="function">
    <text evidence="5">May be an activator protein for the gylABX operon.</text>
</comment>
<dbReference type="SUPFAM" id="SSF46785">
    <property type="entry name" value="Winged helix' DNA-binding domain"/>
    <property type="match status" value="1"/>
</dbReference>
<reference evidence="9" key="1">
    <citation type="submission" date="2019-09" db="EMBL/GenBank/DDBJ databases">
        <authorList>
            <person name="Teo W.F.A."/>
            <person name="Duangmal K."/>
        </authorList>
    </citation>
    <scope>NUCLEOTIDE SEQUENCE [LARGE SCALE GENOMIC DNA]</scope>
    <source>
        <strain evidence="9">K81G1</strain>
    </source>
</reference>
<dbReference type="RefSeq" id="WP_144751212.1">
    <property type="nucleotide sequence ID" value="NZ_VMNW02000040.1"/>
</dbReference>
<dbReference type="PANTHER" id="PTHR30136:SF35">
    <property type="entry name" value="HTH-TYPE TRANSCRIPTIONAL REGULATOR RV1719"/>
    <property type="match status" value="1"/>
</dbReference>
<dbReference type="Pfam" id="PF09339">
    <property type="entry name" value="HTH_IclR"/>
    <property type="match status" value="1"/>
</dbReference>
<evidence type="ECO:0000256" key="5">
    <source>
        <dbReference type="ARBA" id="ARBA00058938"/>
    </source>
</evidence>
<dbReference type="EMBL" id="VMNW02000040">
    <property type="protein sequence ID" value="KAA9157611.1"/>
    <property type="molecule type" value="Genomic_DNA"/>
</dbReference>
<keyword evidence="4" id="KW-0804">Transcription</keyword>
<sequence>MPANGDDDPKNVVNSVFRAGQLLECFGENRPTLGLSELSAATGLNKTTTHRLLTTLVRMGWLTRTPEGDYKIGMKLFGLGSVALAGFSLRDEARPLLLSLAGQFGDTAYLMVPGDGGAVVIDLFEGASPLSVKHIGIGTVLPYHAAAGPMTMLAYRPELREQWLARPLESYTEHTVADPAELAAQLDKIRAEGYTISDEDYLTGVGAIAAPVFDRDGTLEATLSLGGPAGNFRGSRLVGMIGAVREAASTLSSRLGSPKDLAEGA</sequence>
<evidence type="ECO:0000256" key="6">
    <source>
        <dbReference type="ARBA" id="ARBA00070406"/>
    </source>
</evidence>
<dbReference type="FunFam" id="1.10.10.10:FF:000056">
    <property type="entry name" value="IclR family transcriptional regulator"/>
    <property type="match status" value="1"/>
</dbReference>
<dbReference type="InterPro" id="IPR014757">
    <property type="entry name" value="Tscrpt_reg_IclR_C"/>
</dbReference>
<keyword evidence="1" id="KW-0319">Glycerol metabolism</keyword>
<dbReference type="OrthoDB" id="60629at2"/>
<evidence type="ECO:0000313" key="9">
    <source>
        <dbReference type="EMBL" id="KAA9157611.1"/>
    </source>
</evidence>
<keyword evidence="10" id="KW-1185">Reference proteome</keyword>
<dbReference type="InterPro" id="IPR005471">
    <property type="entry name" value="Tscrpt_reg_IclR_N"/>
</dbReference>